<evidence type="ECO:0000256" key="1">
    <source>
        <dbReference type="ARBA" id="ARBA00009238"/>
    </source>
</evidence>
<evidence type="ECO:0000313" key="3">
    <source>
        <dbReference type="EMBL" id="CAD7232084.1"/>
    </source>
</evidence>
<dbReference type="GO" id="GO:0051015">
    <property type="term" value="F:actin filament binding"/>
    <property type="evidence" value="ECO:0007669"/>
    <property type="project" value="InterPro"/>
</dbReference>
<comment type="similarity">
    <text evidence="1">Belongs to the filamin family.</text>
</comment>
<organism evidence="3">
    <name type="scientific">Cyprideis torosa</name>
    <dbReference type="NCBI Taxonomy" id="163714"/>
    <lineage>
        <taxon>Eukaryota</taxon>
        <taxon>Metazoa</taxon>
        <taxon>Ecdysozoa</taxon>
        <taxon>Arthropoda</taxon>
        <taxon>Crustacea</taxon>
        <taxon>Oligostraca</taxon>
        <taxon>Ostracoda</taxon>
        <taxon>Podocopa</taxon>
        <taxon>Podocopida</taxon>
        <taxon>Cytherocopina</taxon>
        <taxon>Cytheroidea</taxon>
        <taxon>Cytherideidae</taxon>
        <taxon>Cyprideis</taxon>
    </lineage>
</organism>
<dbReference type="InterPro" id="IPR001298">
    <property type="entry name" value="Filamin/ABP280_rpt"/>
</dbReference>
<proteinExistence type="inferred from homology"/>
<accession>A0A7R8WN85</accession>
<dbReference type="PROSITE" id="PS50194">
    <property type="entry name" value="FILAMIN_REPEAT"/>
    <property type="match status" value="2"/>
</dbReference>
<name>A0A7R8WN85_9CRUS</name>
<reference evidence="3" key="1">
    <citation type="submission" date="2020-11" db="EMBL/GenBank/DDBJ databases">
        <authorList>
            <person name="Tran Van P."/>
        </authorList>
    </citation>
    <scope>NUCLEOTIDE SEQUENCE</scope>
</reference>
<dbReference type="Pfam" id="PF00630">
    <property type="entry name" value="Filamin"/>
    <property type="match status" value="2"/>
</dbReference>
<gene>
    <name evidence="3" type="ORF">CTOB1V02_LOCUS9925</name>
</gene>
<dbReference type="FunFam" id="2.60.40.10:FF:001473">
    <property type="entry name" value="Jitterbug, isoform C"/>
    <property type="match status" value="1"/>
</dbReference>
<dbReference type="SMART" id="SM00557">
    <property type="entry name" value="IG_FLMN"/>
    <property type="match status" value="2"/>
</dbReference>
<dbReference type="EMBL" id="OB664198">
    <property type="protein sequence ID" value="CAD7232084.1"/>
    <property type="molecule type" value="Genomic_DNA"/>
</dbReference>
<dbReference type="SUPFAM" id="SSF81296">
    <property type="entry name" value="E set domains"/>
    <property type="match status" value="2"/>
</dbReference>
<protein>
    <submittedName>
        <fullName evidence="3">Uncharacterized protein</fullName>
    </submittedName>
</protein>
<keyword evidence="2" id="KW-0677">Repeat</keyword>
<evidence type="ECO:0000256" key="2">
    <source>
        <dbReference type="ARBA" id="ARBA00022737"/>
    </source>
</evidence>
<dbReference type="InterPro" id="IPR017868">
    <property type="entry name" value="Filamin/ABP280_repeat-like"/>
</dbReference>
<sequence length="239" mass="25576">MTIRSPWHVGVMDPGAVDAVTVTDGETIKHIRVGDNGSFEIVATAFKRSDLDVSVQGPSKRPVAYRLLDEGSGLYRVEFTTTEVGNYFVDLAVGGAKVPGSPFISKAYDADLIRVTDVPNGVVGQACQFKVDASHAGEGQLEISICDGEVPNQVQVLGGGRCLVSFTPERAMKHTIDIKFNGDTVRGCPFVCNVTDTSRVSVNLRQLELIAVDKPASFLIQVDGSTSAELAVSVREFVD</sequence>
<dbReference type="PANTHER" id="PTHR38537">
    <property type="entry name" value="JITTERBUG, ISOFORM N"/>
    <property type="match status" value="1"/>
</dbReference>
<dbReference type="InterPro" id="IPR013783">
    <property type="entry name" value="Ig-like_fold"/>
</dbReference>
<dbReference type="PANTHER" id="PTHR38537:SF8">
    <property type="entry name" value="FILAMIN-A"/>
    <property type="match status" value="1"/>
</dbReference>
<dbReference type="AlphaFoldDB" id="A0A7R8WN85"/>
<dbReference type="GO" id="GO:0030036">
    <property type="term" value="P:actin cytoskeleton organization"/>
    <property type="evidence" value="ECO:0007669"/>
    <property type="project" value="InterPro"/>
</dbReference>
<dbReference type="OrthoDB" id="18740at2759"/>
<dbReference type="InterPro" id="IPR014756">
    <property type="entry name" value="Ig_E-set"/>
</dbReference>
<dbReference type="InterPro" id="IPR044801">
    <property type="entry name" value="Filamin"/>
</dbReference>
<dbReference type="Gene3D" id="2.60.40.10">
    <property type="entry name" value="Immunoglobulins"/>
    <property type="match status" value="2"/>
</dbReference>